<evidence type="ECO:0000256" key="1">
    <source>
        <dbReference type="ARBA" id="ARBA00005010"/>
    </source>
</evidence>
<dbReference type="PANTHER" id="PTHR35330:SF1">
    <property type="entry name" value="SIROHEME BIOSYNTHESIS PROTEIN MET8"/>
    <property type="match status" value="1"/>
</dbReference>
<evidence type="ECO:0000313" key="8">
    <source>
        <dbReference type="EMBL" id="OGL43070.1"/>
    </source>
</evidence>
<evidence type="ECO:0000256" key="4">
    <source>
        <dbReference type="ARBA" id="ARBA00023027"/>
    </source>
</evidence>
<dbReference type="SUPFAM" id="SSF75615">
    <property type="entry name" value="Siroheme synthase middle domains-like"/>
    <property type="match status" value="1"/>
</dbReference>
<reference evidence="8 9" key="1">
    <citation type="journal article" date="2016" name="Nat. Commun.">
        <title>Thousands of microbial genomes shed light on interconnected biogeochemical processes in an aquifer system.</title>
        <authorList>
            <person name="Anantharaman K."/>
            <person name="Brown C.T."/>
            <person name="Hug L.A."/>
            <person name="Sharon I."/>
            <person name="Castelle C.J."/>
            <person name="Probst A.J."/>
            <person name="Thomas B.C."/>
            <person name="Singh A."/>
            <person name="Wilkins M.J."/>
            <person name="Karaoz U."/>
            <person name="Brodie E.L."/>
            <person name="Williams K.H."/>
            <person name="Hubbard S.S."/>
            <person name="Banfield J.F."/>
        </authorList>
    </citation>
    <scope>NUCLEOTIDE SEQUENCE [LARGE SCALE GENOMIC DNA]</scope>
</reference>
<evidence type="ECO:0000256" key="3">
    <source>
        <dbReference type="ARBA" id="ARBA00023002"/>
    </source>
</evidence>
<keyword evidence="3" id="KW-0560">Oxidoreductase</keyword>
<evidence type="ECO:0000256" key="2">
    <source>
        <dbReference type="ARBA" id="ARBA00012400"/>
    </source>
</evidence>
<dbReference type="InterPro" id="IPR006367">
    <property type="entry name" value="Sirohaem_synthase_N"/>
</dbReference>
<dbReference type="SUPFAM" id="SSF51735">
    <property type="entry name" value="NAD(P)-binding Rossmann-fold domains"/>
    <property type="match status" value="1"/>
</dbReference>
<dbReference type="GO" id="GO:0043115">
    <property type="term" value="F:precorrin-2 dehydrogenase activity"/>
    <property type="evidence" value="ECO:0007669"/>
    <property type="project" value="UniProtKB-EC"/>
</dbReference>
<dbReference type="InterPro" id="IPR036291">
    <property type="entry name" value="NAD(P)-bd_dom_sf"/>
</dbReference>
<gene>
    <name evidence="8" type="ORF">A2W05_07565</name>
</gene>
<keyword evidence="5" id="KW-0627">Porphyrin biosynthesis</keyword>
<dbReference type="Pfam" id="PF13241">
    <property type="entry name" value="NAD_binding_7"/>
    <property type="match status" value="1"/>
</dbReference>
<dbReference type="AlphaFoldDB" id="A0A1F7RP38"/>
<evidence type="ECO:0000313" key="9">
    <source>
        <dbReference type="Proteomes" id="UP000178797"/>
    </source>
</evidence>
<dbReference type="InterPro" id="IPR028281">
    <property type="entry name" value="Sirohaem_synthase_central"/>
</dbReference>
<dbReference type="NCBIfam" id="TIGR01470">
    <property type="entry name" value="cysG_Nterm"/>
    <property type="match status" value="1"/>
</dbReference>
<dbReference type="Proteomes" id="UP000178797">
    <property type="component" value="Unassembled WGS sequence"/>
</dbReference>
<dbReference type="EC" id="1.3.1.76" evidence="2"/>
<proteinExistence type="predicted"/>
<evidence type="ECO:0000259" key="7">
    <source>
        <dbReference type="Pfam" id="PF14824"/>
    </source>
</evidence>
<organism evidence="8 9">
    <name type="scientific">Candidatus Schekmanbacteria bacterium RBG_16_38_10</name>
    <dbReference type="NCBI Taxonomy" id="1817879"/>
    <lineage>
        <taxon>Bacteria</taxon>
        <taxon>Candidatus Schekmaniibacteriota</taxon>
    </lineage>
</organism>
<dbReference type="InterPro" id="IPR042518">
    <property type="entry name" value="SirC_C"/>
</dbReference>
<dbReference type="UniPathway" id="UPA00262">
    <property type="reaction ID" value="UER00222"/>
</dbReference>
<comment type="catalytic activity">
    <reaction evidence="6">
        <text>precorrin-2 + NAD(+) = sirohydrochlorin + NADH + 2 H(+)</text>
        <dbReference type="Rhea" id="RHEA:15613"/>
        <dbReference type="ChEBI" id="CHEBI:15378"/>
        <dbReference type="ChEBI" id="CHEBI:57540"/>
        <dbReference type="ChEBI" id="CHEBI:57945"/>
        <dbReference type="ChEBI" id="CHEBI:58351"/>
        <dbReference type="ChEBI" id="CHEBI:58827"/>
        <dbReference type="EC" id="1.3.1.76"/>
    </reaction>
</comment>
<dbReference type="GO" id="GO:0004325">
    <property type="term" value="F:ferrochelatase activity"/>
    <property type="evidence" value="ECO:0007669"/>
    <property type="project" value="InterPro"/>
</dbReference>
<evidence type="ECO:0000256" key="5">
    <source>
        <dbReference type="ARBA" id="ARBA00023244"/>
    </source>
</evidence>
<comment type="caution">
    <text evidence="8">The sequence shown here is derived from an EMBL/GenBank/DDBJ whole genome shotgun (WGS) entry which is preliminary data.</text>
</comment>
<dbReference type="Gene3D" id="3.40.50.720">
    <property type="entry name" value="NAD(P)-binding Rossmann-like Domain"/>
    <property type="match status" value="1"/>
</dbReference>
<comment type="pathway">
    <text evidence="1">Porphyrin-containing compound metabolism; siroheme biosynthesis; sirohydrochlorin from precorrin-2: step 1/1.</text>
</comment>
<dbReference type="PANTHER" id="PTHR35330">
    <property type="entry name" value="SIROHEME BIOSYNTHESIS PROTEIN MET8"/>
    <property type="match status" value="1"/>
</dbReference>
<dbReference type="EMBL" id="MGDE01000242">
    <property type="protein sequence ID" value="OGL43070.1"/>
    <property type="molecule type" value="Genomic_DNA"/>
</dbReference>
<feature type="domain" description="Siroheme synthase central" evidence="7">
    <location>
        <begin position="119"/>
        <end position="144"/>
    </location>
</feature>
<name>A0A1F7RP38_9BACT</name>
<accession>A0A1F7RP38</accession>
<dbReference type="InterPro" id="IPR028161">
    <property type="entry name" value="Met8-like"/>
</dbReference>
<keyword evidence="4" id="KW-0520">NAD</keyword>
<sequence>MEYYPVNLNIKNKMCIVIGGGKVAERKILSLLDCKADVTVISPRVTRPIKKLFNESKISILKRYFKKEDLKEAFLVVAATDNSRINHKIFQEANKRKILINVVDSPELCDFIMPSLIRRGNLLITISTGGKAPALSKKLRIMLEEIIGKEYEEILYKLSDLRNKLKAKVLSQKKRKEILEKVISQLNSEFEKLI</sequence>
<dbReference type="GO" id="GO:0019354">
    <property type="term" value="P:siroheme biosynthetic process"/>
    <property type="evidence" value="ECO:0007669"/>
    <property type="project" value="UniProtKB-UniPathway"/>
</dbReference>
<evidence type="ECO:0000256" key="6">
    <source>
        <dbReference type="ARBA" id="ARBA00047561"/>
    </source>
</evidence>
<dbReference type="Pfam" id="PF14824">
    <property type="entry name" value="Sirohm_synth_M"/>
    <property type="match status" value="1"/>
</dbReference>
<dbReference type="Gene3D" id="1.10.8.610">
    <property type="entry name" value="SirC, precorrin-2 dehydrogenase, C-terminal helical domain-like"/>
    <property type="match status" value="1"/>
</dbReference>
<protein>
    <recommendedName>
        <fullName evidence="2">precorrin-2 dehydrogenase</fullName>
        <ecNumber evidence="2">1.3.1.76</ecNumber>
    </recommendedName>
</protein>